<name>A0A3M9YHT0_9PEZI</name>
<dbReference type="PANTHER" id="PTHR41517:SF1">
    <property type="entry name" value="CUPIN"/>
    <property type="match status" value="1"/>
</dbReference>
<dbReference type="CDD" id="cd02216">
    <property type="entry name" value="cupin_GDO-like_N"/>
    <property type="match status" value="1"/>
</dbReference>
<evidence type="ECO:0000256" key="2">
    <source>
        <dbReference type="ARBA" id="ARBA00023002"/>
    </source>
</evidence>
<comment type="caution">
    <text evidence="5">The sequence shown here is derived from an EMBL/GenBank/DDBJ whole genome shotgun (WGS) entry which is preliminary data.</text>
</comment>
<dbReference type="GO" id="GO:0051213">
    <property type="term" value="F:dioxygenase activity"/>
    <property type="evidence" value="ECO:0007669"/>
    <property type="project" value="UniProtKB-KW"/>
</dbReference>
<keyword evidence="2" id="KW-0560">Oxidoreductase</keyword>
<dbReference type="SUPFAM" id="SSF51182">
    <property type="entry name" value="RmlC-like cupins"/>
    <property type="match status" value="1"/>
</dbReference>
<dbReference type="InterPro" id="IPR014710">
    <property type="entry name" value="RmlC-like_jellyroll"/>
</dbReference>
<evidence type="ECO:0000313" key="5">
    <source>
        <dbReference type="EMBL" id="RNJ59611.1"/>
    </source>
</evidence>
<dbReference type="Pfam" id="PF07883">
    <property type="entry name" value="Cupin_2"/>
    <property type="match status" value="1"/>
</dbReference>
<dbReference type="Gene3D" id="2.60.120.10">
    <property type="entry name" value="Jelly Rolls"/>
    <property type="match status" value="1"/>
</dbReference>
<accession>A0A3M9YHT0</accession>
<sequence>MGSYISAEAPAQAAGDGETKEMQEFLSVLPSQHLEPLWSQMNVMVPPSPNPTAKAHMWKYAEALPQLQKAGALVPEEKAERRVLMLVNPSMQSPYTTDTIYGGLQLVNPGETAPAHRHLAFACRFIIDGEGFTAVEGKKMPLVRGDVVTTPIWHWHDHGNESREPVIWLDMLNLPLFRFAPVHFAEGYADPRYPSTPCDPCEWRHPWAPVEEALNAAAGPHAVHHYRNADGRPLSTTLGVQAERLAPGAEVESRDSCSYIYHCYEGTGRTEVETPAGEKSVFRWTARDTFAVPAWSSVRHVNESRDERAYLVACHDALLSDAPKAIVRRTTTTYGQRNGSNANMAEIVGLVASSFALAEVVGKIGGGVLKLKRMWDEVKDVPESIQDLFKRLDLILPMVARIARDIETGATVFDDMEAVESCILSCQQVISDEATMMNDLIVQIDATKRVKRVRDMVRVALKRDVLERHEKKLEGMIQILMLAHSEYSRACTKAIPTVIVQHLDWSFTWDWGTEEFAGDFWAAIETPAISIPGAWVQEQRYDYDSLSEDIFERFVPGREEDVPHEVTEL</sequence>
<proteinExistence type="predicted"/>
<organism evidence="5 6">
    <name type="scientific">Verticillium nonalfalfae</name>
    <dbReference type="NCBI Taxonomy" id="1051616"/>
    <lineage>
        <taxon>Eukaryota</taxon>
        <taxon>Fungi</taxon>
        <taxon>Dikarya</taxon>
        <taxon>Ascomycota</taxon>
        <taxon>Pezizomycotina</taxon>
        <taxon>Sordariomycetes</taxon>
        <taxon>Hypocreomycetidae</taxon>
        <taxon>Glomerellales</taxon>
        <taxon>Plectosphaerellaceae</taxon>
        <taxon>Verticillium</taxon>
    </lineage>
</organism>
<dbReference type="GeneID" id="39605475"/>
<dbReference type="RefSeq" id="XP_028497769.1">
    <property type="nucleotide sequence ID" value="XM_028636007.1"/>
</dbReference>
<evidence type="ECO:0000256" key="3">
    <source>
        <dbReference type="SAM" id="MobiDB-lite"/>
    </source>
</evidence>
<dbReference type="InterPro" id="IPR047183">
    <property type="entry name" value="GDO-like"/>
</dbReference>
<evidence type="ECO:0000259" key="4">
    <source>
        <dbReference type="Pfam" id="PF07883"/>
    </source>
</evidence>
<feature type="region of interest" description="Disordered" evidence="3">
    <location>
        <begin position="1"/>
        <end position="20"/>
    </location>
</feature>
<feature type="domain" description="Cupin type-2" evidence="4">
    <location>
        <begin position="104"/>
        <end position="171"/>
    </location>
</feature>
<dbReference type="AlphaFoldDB" id="A0A3M9YHT0"/>
<dbReference type="InterPro" id="IPR011051">
    <property type="entry name" value="RmlC_Cupin_sf"/>
</dbReference>
<keyword evidence="6" id="KW-1185">Reference proteome</keyword>
<evidence type="ECO:0000313" key="6">
    <source>
        <dbReference type="Proteomes" id="UP000267145"/>
    </source>
</evidence>
<evidence type="ECO:0000256" key="1">
    <source>
        <dbReference type="ARBA" id="ARBA00022964"/>
    </source>
</evidence>
<keyword evidence="1" id="KW-0223">Dioxygenase</keyword>
<dbReference type="EMBL" id="RBVV01000014">
    <property type="protein sequence ID" value="RNJ59611.1"/>
    <property type="molecule type" value="Genomic_DNA"/>
</dbReference>
<dbReference type="Proteomes" id="UP000267145">
    <property type="component" value="Unassembled WGS sequence"/>
</dbReference>
<dbReference type="STRING" id="1051616.A0A3M9YHT0"/>
<protein>
    <recommendedName>
        <fullName evidence="4">Cupin type-2 domain-containing protein</fullName>
    </recommendedName>
</protein>
<dbReference type="InterPro" id="IPR013096">
    <property type="entry name" value="Cupin_2"/>
</dbReference>
<dbReference type="PANTHER" id="PTHR41517">
    <property type="entry name" value="1,2-DIOXYGENASE PROTEIN-RELATED"/>
    <property type="match status" value="1"/>
</dbReference>
<reference evidence="5 6" key="1">
    <citation type="submission" date="2018-10" db="EMBL/GenBank/DDBJ databases">
        <title>Genome sequence of Verticillium nonalfalfae VnAa140.</title>
        <authorList>
            <person name="Stajich J.E."/>
            <person name="Kasson M.T."/>
        </authorList>
    </citation>
    <scope>NUCLEOTIDE SEQUENCE [LARGE SCALE GENOMIC DNA]</scope>
    <source>
        <strain evidence="5 6">VnAa140</strain>
    </source>
</reference>
<gene>
    <name evidence="5" type="ORF">D7B24_001786</name>
</gene>